<reference evidence="1" key="1">
    <citation type="submission" date="2019-08" db="EMBL/GenBank/DDBJ databases">
        <authorList>
            <person name="Kucharzyk K."/>
            <person name="Murdoch R.W."/>
            <person name="Higgins S."/>
            <person name="Loffler F."/>
        </authorList>
    </citation>
    <scope>NUCLEOTIDE SEQUENCE</scope>
</reference>
<protein>
    <submittedName>
        <fullName evidence="1">Uncharacterized protein</fullName>
    </submittedName>
</protein>
<proteinExistence type="predicted"/>
<dbReference type="EMBL" id="VSSQ01135811">
    <property type="protein sequence ID" value="MPN60481.1"/>
    <property type="molecule type" value="Genomic_DNA"/>
</dbReference>
<comment type="caution">
    <text evidence="1">The sequence shown here is derived from an EMBL/GenBank/DDBJ whole genome shotgun (WGS) entry which is preliminary data.</text>
</comment>
<dbReference type="Gene3D" id="3.40.50.720">
    <property type="entry name" value="NAD(P)-binding Rossmann-like Domain"/>
    <property type="match status" value="1"/>
</dbReference>
<name>A0A645JA40_9ZZZZ</name>
<evidence type="ECO:0000313" key="1">
    <source>
        <dbReference type="EMBL" id="MPN60481.1"/>
    </source>
</evidence>
<dbReference type="SUPFAM" id="SSF51735">
    <property type="entry name" value="NAD(P)-binding Rossmann-fold domains"/>
    <property type="match status" value="1"/>
</dbReference>
<dbReference type="InterPro" id="IPR036291">
    <property type="entry name" value="NAD(P)-bd_dom_sf"/>
</dbReference>
<dbReference type="Gene3D" id="3.90.180.10">
    <property type="entry name" value="Medium-chain alcohol dehydrogenases, catalytic domain"/>
    <property type="match status" value="1"/>
</dbReference>
<organism evidence="1">
    <name type="scientific">bioreactor metagenome</name>
    <dbReference type="NCBI Taxonomy" id="1076179"/>
    <lineage>
        <taxon>unclassified sequences</taxon>
        <taxon>metagenomes</taxon>
        <taxon>ecological metagenomes</taxon>
    </lineage>
</organism>
<dbReference type="AlphaFoldDB" id="A0A645JA40"/>
<gene>
    <name evidence="1" type="ORF">SDC9_208209</name>
</gene>
<accession>A0A645JA40</accession>
<sequence length="118" mass="13239">MSQITEGLGYDVIFETSGNIAMLSLATRLLARHGSLLFSSIYGINTNLPISISELYLKEASLIPYYMAPYILPRIKSIMSKLELKPLITKVYDFKDAIMAYKDTETGLYPHVLVKVSD</sequence>